<dbReference type="EnsemblPlants" id="ORGLA03G0114900.1">
    <property type="protein sequence ID" value="ORGLA03G0114900.1"/>
    <property type="gene ID" value="ORGLA03G0114900"/>
</dbReference>
<dbReference type="InterPro" id="IPR017441">
    <property type="entry name" value="Protein_kinase_ATP_BS"/>
</dbReference>
<feature type="region of interest" description="Disordered" evidence="6">
    <location>
        <begin position="460"/>
        <end position="486"/>
    </location>
</feature>
<dbReference type="PANTHER" id="PTHR24348:SF68">
    <property type="entry name" value="SERINE_THREONINE-PROTEIN KINASE ATG1C"/>
    <property type="match status" value="1"/>
</dbReference>
<dbReference type="CDD" id="cd14009">
    <property type="entry name" value="STKc_ATG1_ULK_like"/>
    <property type="match status" value="1"/>
</dbReference>
<dbReference type="OMA" id="VWHARHK"/>
<feature type="compositionally biased region" description="Low complexity" evidence="6">
    <location>
        <begin position="475"/>
        <end position="486"/>
    </location>
</feature>
<dbReference type="InterPro" id="IPR008271">
    <property type="entry name" value="Ser/Thr_kinase_AS"/>
</dbReference>
<dbReference type="PROSITE" id="PS00107">
    <property type="entry name" value="PROTEIN_KINASE_ATP"/>
    <property type="match status" value="1"/>
</dbReference>
<feature type="domain" description="Protein kinase" evidence="7">
    <location>
        <begin position="24"/>
        <end position="281"/>
    </location>
</feature>
<reference evidence="8 9" key="2">
    <citation type="submission" date="2018-04" db="EMBL/GenBank/DDBJ databases">
        <title>OglaRS2 (Oryza glaberrima Reference Sequence Version 2).</title>
        <authorList>
            <person name="Zhang J."/>
            <person name="Kudrna D."/>
            <person name="Lee S."/>
            <person name="Talag J."/>
            <person name="Rajasekar S."/>
            <person name="Wing R.A."/>
        </authorList>
    </citation>
    <scope>NUCLEOTIDE SEQUENCE [LARGE SCALE GENOMIC DNA]</scope>
    <source>
        <strain evidence="8 9">cv. IRGC 96717</strain>
    </source>
</reference>
<feature type="compositionally biased region" description="Polar residues" evidence="6">
    <location>
        <begin position="461"/>
        <end position="474"/>
    </location>
</feature>
<evidence type="ECO:0000256" key="2">
    <source>
        <dbReference type="ARBA" id="ARBA00022741"/>
    </source>
</evidence>
<dbReference type="SMART" id="SM00220">
    <property type="entry name" value="S_TKc"/>
    <property type="match status" value="1"/>
</dbReference>
<dbReference type="GO" id="GO:0010506">
    <property type="term" value="P:regulation of autophagy"/>
    <property type="evidence" value="ECO:0007669"/>
    <property type="project" value="InterPro"/>
</dbReference>
<evidence type="ECO:0000256" key="4">
    <source>
        <dbReference type="ARBA" id="ARBA00022840"/>
    </source>
</evidence>
<organism evidence="8 9">
    <name type="scientific">Oryza glaberrima</name>
    <name type="common">African rice</name>
    <dbReference type="NCBI Taxonomy" id="4538"/>
    <lineage>
        <taxon>Eukaryota</taxon>
        <taxon>Viridiplantae</taxon>
        <taxon>Streptophyta</taxon>
        <taxon>Embryophyta</taxon>
        <taxon>Tracheophyta</taxon>
        <taxon>Spermatophyta</taxon>
        <taxon>Magnoliopsida</taxon>
        <taxon>Liliopsida</taxon>
        <taxon>Poales</taxon>
        <taxon>Poaceae</taxon>
        <taxon>BOP clade</taxon>
        <taxon>Oryzoideae</taxon>
        <taxon>Oryzeae</taxon>
        <taxon>Oryzinae</taxon>
        <taxon>Oryza</taxon>
    </lineage>
</organism>
<keyword evidence="1" id="KW-0808">Transferase</keyword>
<proteinExistence type="predicted"/>
<dbReference type="InterPro" id="IPR011009">
    <property type="entry name" value="Kinase-like_dom_sf"/>
</dbReference>
<dbReference type="InterPro" id="IPR045269">
    <property type="entry name" value="Atg1-like"/>
</dbReference>
<name>I1P9V3_ORYGL</name>
<dbReference type="SUPFAM" id="SSF56112">
    <property type="entry name" value="Protein kinase-like (PK-like)"/>
    <property type="match status" value="1"/>
</dbReference>
<feature type="compositionally biased region" description="Polar residues" evidence="6">
    <location>
        <begin position="504"/>
        <end position="529"/>
    </location>
</feature>
<evidence type="ECO:0000259" key="7">
    <source>
        <dbReference type="PROSITE" id="PS50011"/>
    </source>
</evidence>
<dbReference type="PROSITE" id="PS50011">
    <property type="entry name" value="PROTEIN_KINASE_DOM"/>
    <property type="match status" value="1"/>
</dbReference>
<feature type="compositionally biased region" description="Basic and acidic residues" evidence="6">
    <location>
        <begin position="385"/>
        <end position="402"/>
    </location>
</feature>
<dbReference type="Gene3D" id="1.10.510.10">
    <property type="entry name" value="Transferase(Phosphotransferase) domain 1"/>
    <property type="match status" value="1"/>
</dbReference>
<dbReference type="Pfam" id="PF24497">
    <property type="entry name" value="MIT_ATG1"/>
    <property type="match status" value="1"/>
</dbReference>
<accession>I1P9V3</accession>
<evidence type="ECO:0000256" key="5">
    <source>
        <dbReference type="PROSITE-ProRule" id="PRU10141"/>
    </source>
</evidence>
<feature type="compositionally biased region" description="Low complexity" evidence="6">
    <location>
        <begin position="306"/>
        <end position="317"/>
    </location>
</feature>
<dbReference type="FunFam" id="3.30.200.20:FF:000042">
    <property type="entry name" value="Aurora kinase A"/>
    <property type="match status" value="1"/>
</dbReference>
<keyword evidence="4 5" id="KW-0067">ATP-binding</keyword>
<evidence type="ECO:0000256" key="6">
    <source>
        <dbReference type="SAM" id="MobiDB-lite"/>
    </source>
</evidence>
<dbReference type="Pfam" id="PF00069">
    <property type="entry name" value="Pkinase"/>
    <property type="match status" value="1"/>
</dbReference>
<evidence type="ECO:0000256" key="3">
    <source>
        <dbReference type="ARBA" id="ARBA00022777"/>
    </source>
</evidence>
<dbReference type="InterPro" id="IPR056281">
    <property type="entry name" value="MIT_ATG1a/b/c"/>
</dbReference>
<dbReference type="Gramene" id="ORGLA03G0114900.1">
    <property type="protein sequence ID" value="ORGLA03G0114900.1"/>
    <property type="gene ID" value="ORGLA03G0114900"/>
</dbReference>
<dbReference type="InterPro" id="IPR000719">
    <property type="entry name" value="Prot_kinase_dom"/>
</dbReference>
<dbReference type="GO" id="GO:0005737">
    <property type="term" value="C:cytoplasm"/>
    <property type="evidence" value="ECO:0007669"/>
    <property type="project" value="TreeGrafter"/>
</dbReference>
<dbReference type="STRING" id="4538.I1P9V3"/>
<dbReference type="HOGENOM" id="CLU_031241_0_0_1"/>
<dbReference type="Proteomes" id="UP000007306">
    <property type="component" value="Chromosome 3"/>
</dbReference>
<evidence type="ECO:0000313" key="9">
    <source>
        <dbReference type="Proteomes" id="UP000007306"/>
    </source>
</evidence>
<feature type="binding site" evidence="5">
    <location>
        <position position="53"/>
    </location>
    <ligand>
        <name>ATP</name>
        <dbReference type="ChEBI" id="CHEBI:30616"/>
    </ligand>
</feature>
<keyword evidence="3" id="KW-0418">Kinase</keyword>
<dbReference type="GO" id="GO:0004674">
    <property type="term" value="F:protein serine/threonine kinase activity"/>
    <property type="evidence" value="ECO:0007669"/>
    <property type="project" value="InterPro"/>
</dbReference>
<dbReference type="AlphaFoldDB" id="I1P9V3"/>
<keyword evidence="2 5" id="KW-0547">Nucleotide-binding</keyword>
<dbReference type="FunFam" id="1.10.510.10:FF:000565">
    <property type="entry name" value="Serine/threonine-protein kinase ATG1a"/>
    <property type="match status" value="1"/>
</dbReference>
<feature type="region of interest" description="Disordered" evidence="6">
    <location>
        <begin position="380"/>
        <end position="405"/>
    </location>
</feature>
<dbReference type="PANTHER" id="PTHR24348">
    <property type="entry name" value="SERINE/THREONINE-PROTEIN KINASE UNC-51-RELATED"/>
    <property type="match status" value="1"/>
</dbReference>
<keyword evidence="9" id="KW-1185">Reference proteome</keyword>
<feature type="region of interest" description="Disordered" evidence="6">
    <location>
        <begin position="297"/>
        <end position="342"/>
    </location>
</feature>
<evidence type="ECO:0000313" key="8">
    <source>
        <dbReference type="EnsemblPlants" id="ORGLA03G0114900.1"/>
    </source>
</evidence>
<evidence type="ECO:0000256" key="1">
    <source>
        <dbReference type="ARBA" id="ARBA00022679"/>
    </source>
</evidence>
<feature type="region of interest" description="Disordered" evidence="6">
    <location>
        <begin position="503"/>
        <end position="537"/>
    </location>
</feature>
<dbReference type="PROSITE" id="PS00108">
    <property type="entry name" value="PROTEIN_KINASE_ST"/>
    <property type="match status" value="1"/>
</dbReference>
<sequence length="745" mass="82215">MGDRAAGSGGGGGGGSGVRRVGDYVLVRQIGSGAYARVWLGKHRTRGTEVALKEIAVERLSSKLRESLLSEVDILRRIRHPNVIALHESIRDGGKIYLVLEYCRGGDLHSYLQQHKRVSETVAKHFIQQLASGLQMLRENNVVHRDLKPQNILLVANNENSLLKIADFGFAKFLEPSSLAETLCGSPLYMAPEVMQAQKYDAKQADLWSVGIILYQLVTGSPPFTGDSQIQLLRNILNTREIRFPSDCDLSHGCIDLCRKLLRINSVERLTVEEFVNHPFLAEHALERTLSRTPSDIRDGFPFINSSPTRPSSQSSQEDCMPFPLDDESTGQDEGPVSDSKSAIKSYGFATSKRLDKTSGQSPTKHASLVSKYIRGNNYASSSQRLDHPRRIKENKGDEGHNPKGGYPEGIAVCCDYHMFHYNCEKVLTKFVISLLVNVDSPIIDSLEFVDQEYVFVHPEGSSSSMNDSRQRTMPSKLDSSSLSPPKLLTAVSAPRPIHGMAINRQQSGGTGSLDSHCSPVSGTSQGSADLNDAMDQPPSDCLTRVRLLEQYASTIAELVKEKIKDAKHLEGFSIQLVVLATWKQAIYICTSYASSATRESPSHDVTAKGFGSNAPHLLANSQLLYDTCMEIESQFLVQMEYAEELANTIGQTIDATEMPDAIEIIFQTALNLGRHGGVDEMMGKSASAMVLYSKAVSMLRFLLTEAPSLALNPALSLTRDDRRRLRTYIEAVNARLVPLQYQRH</sequence>
<dbReference type="eggNOG" id="KOG0595">
    <property type="taxonomic scope" value="Eukaryota"/>
</dbReference>
<reference evidence="8" key="1">
    <citation type="submission" date="2015-06" db="UniProtKB">
        <authorList>
            <consortium name="EnsemblPlants"/>
        </authorList>
    </citation>
    <scope>IDENTIFICATION</scope>
</reference>
<protein>
    <recommendedName>
        <fullName evidence="7">Protein kinase domain-containing protein</fullName>
    </recommendedName>
</protein>
<dbReference type="GO" id="GO:0005524">
    <property type="term" value="F:ATP binding"/>
    <property type="evidence" value="ECO:0007669"/>
    <property type="project" value="UniProtKB-UniRule"/>
</dbReference>